<evidence type="ECO:0000313" key="3">
    <source>
        <dbReference type="Proteomes" id="UP000536179"/>
    </source>
</evidence>
<gene>
    <name evidence="2" type="ORF">FHS27_000341</name>
</gene>
<protein>
    <submittedName>
        <fullName evidence="2">Uncharacterized protein</fullName>
    </submittedName>
</protein>
<dbReference type="EMBL" id="JACHXU010000001">
    <property type="protein sequence ID" value="MBB3204577.1"/>
    <property type="molecule type" value="Genomic_DNA"/>
</dbReference>
<feature type="compositionally biased region" description="Polar residues" evidence="1">
    <location>
        <begin position="441"/>
        <end position="453"/>
    </location>
</feature>
<evidence type="ECO:0000313" key="2">
    <source>
        <dbReference type="EMBL" id="MBB3204577.1"/>
    </source>
</evidence>
<organism evidence="2 3">
    <name type="scientific">Aporhodopirellula rubra</name>
    <dbReference type="NCBI Taxonomy" id="980271"/>
    <lineage>
        <taxon>Bacteria</taxon>
        <taxon>Pseudomonadati</taxon>
        <taxon>Planctomycetota</taxon>
        <taxon>Planctomycetia</taxon>
        <taxon>Pirellulales</taxon>
        <taxon>Pirellulaceae</taxon>
        <taxon>Aporhodopirellula</taxon>
    </lineage>
</organism>
<keyword evidence="3" id="KW-1185">Reference proteome</keyword>
<proteinExistence type="predicted"/>
<feature type="region of interest" description="Disordered" evidence="1">
    <location>
        <begin position="441"/>
        <end position="483"/>
    </location>
</feature>
<accession>A0A7W5H2V2</accession>
<name>A0A7W5H2V2_9BACT</name>
<sequence>MTLEPATLDYEPPGYFMYYEGPMTNASSSILGSQDTIDGFTVAVDSRYGDLDDYLAFTAVAKPGQWFQGQVPERVLTGSGTSTTPVMIRSKHAEIIYFLNAEIDSAGAILDANGNGLPDAVSLYRRVLLIRPDLNLTGGAVNLPAAGTAWQTGMAAAHQQCDLSVRRGLNNNGTYNNTIIANSLEDLSKPHNRFAHVRVPVGTLVGSGSNITSMPILSLDQPVELLLNADATSSLPVRPDSTSTDPTSLTSPVTDAVVLERRWSGFLRQEFVLAGDRTSEDVVVTNCRGFDIQILDPTATSILTSTPMLVSPNDVAYREAIHDASDSANGGFVDLAYPLLAGGSLRGWGEMKVTNNISNAGDAALSNATEFGFVKSAFAGTNVSPGAPTTFPLTAQINNYASSLLRSGKLVINSSNIVLFQPTFDTYTSHYERDGFFQDNRSGAGTTWRTSTPVAGEDLAADGLDNDGANGADDEDERETLPPFTIRPEAIKISIRLENPTTRQVMQSSVIKD</sequence>
<dbReference type="Proteomes" id="UP000536179">
    <property type="component" value="Unassembled WGS sequence"/>
</dbReference>
<feature type="compositionally biased region" description="Low complexity" evidence="1">
    <location>
        <begin position="455"/>
        <end position="471"/>
    </location>
</feature>
<dbReference type="AlphaFoldDB" id="A0A7W5H2V2"/>
<comment type="caution">
    <text evidence="2">The sequence shown here is derived from an EMBL/GenBank/DDBJ whole genome shotgun (WGS) entry which is preliminary data.</text>
</comment>
<evidence type="ECO:0000256" key="1">
    <source>
        <dbReference type="SAM" id="MobiDB-lite"/>
    </source>
</evidence>
<reference evidence="2 3" key="1">
    <citation type="submission" date="2020-08" db="EMBL/GenBank/DDBJ databases">
        <title>Genomic Encyclopedia of Type Strains, Phase III (KMG-III): the genomes of soil and plant-associated and newly described type strains.</title>
        <authorList>
            <person name="Whitman W."/>
        </authorList>
    </citation>
    <scope>NUCLEOTIDE SEQUENCE [LARGE SCALE GENOMIC DNA]</scope>
    <source>
        <strain evidence="2 3">CECT 8075</strain>
    </source>
</reference>